<dbReference type="Gene3D" id="3.55.50.30">
    <property type="match status" value="1"/>
</dbReference>
<accession>Q31HY8</accession>
<dbReference type="GO" id="GO:0016020">
    <property type="term" value="C:membrane"/>
    <property type="evidence" value="ECO:0007669"/>
    <property type="project" value="UniProtKB-SubCell"/>
</dbReference>
<dbReference type="Pfam" id="PF00263">
    <property type="entry name" value="Secretin"/>
    <property type="match status" value="1"/>
</dbReference>
<dbReference type="AlphaFoldDB" id="Q31HY8"/>
<evidence type="ECO:0000259" key="5">
    <source>
        <dbReference type="Pfam" id="PF00263"/>
    </source>
</evidence>
<dbReference type="NCBIfam" id="TIGR02519">
    <property type="entry name" value="pilus_MshL"/>
    <property type="match status" value="1"/>
</dbReference>
<reference evidence="6" key="1">
    <citation type="submission" date="2006-07" db="EMBL/GenBank/DDBJ databases">
        <title>Complete sequence of Thiomicrospira crunogena XCL-2.</title>
        <authorList>
            <consortium name="US DOE Joint Genome Institute"/>
            <person name="Copeland A."/>
            <person name="Lucas S."/>
            <person name="Lapidus A."/>
            <person name="Barry K."/>
            <person name="Detter J.C."/>
            <person name="Glavina del Rio T."/>
            <person name="Hammon N."/>
            <person name="Israni S."/>
            <person name="Dalin E."/>
            <person name="Tice H."/>
            <person name="Pitluck S."/>
            <person name="Chain P."/>
            <person name="Malfatti S."/>
            <person name="Shin M."/>
            <person name="Vergez L."/>
            <person name="Schmutz J."/>
            <person name="Larimer F."/>
            <person name="Land M."/>
            <person name="Hauser L."/>
            <person name="Kyrpides N."/>
            <person name="Lykidis A."/>
            <person name="Scott K.M."/>
            <person name="Sievert S."/>
            <person name="Kerfeld C."/>
            <person name="Freyermuth S."/>
            <person name="Dobrinski K."/>
            <person name="Boller A."/>
            <person name="Fitzpatrick K."/>
            <person name="Thoma P."/>
            <person name="Moore J."/>
            <person name="Richardson P."/>
        </authorList>
    </citation>
    <scope>NUCLEOTIDE SEQUENCE</scope>
    <source>
        <strain evidence="6">XCL-2</strain>
    </source>
</reference>
<comment type="similarity">
    <text evidence="4">Belongs to the bacterial secretin family.</text>
</comment>
<protein>
    <submittedName>
        <fullName evidence="6">Type II secretion pathway protein D homolog</fullName>
    </submittedName>
</protein>
<dbReference type="InterPro" id="IPR050810">
    <property type="entry name" value="Bact_Secretion_Sys_Channel"/>
</dbReference>
<evidence type="ECO:0000256" key="3">
    <source>
        <dbReference type="ARBA" id="ARBA00023136"/>
    </source>
</evidence>
<dbReference type="InterPro" id="IPR013358">
    <property type="entry name" value="Pilus_biogenesis_MshL"/>
</dbReference>
<dbReference type="PROSITE" id="PS00875">
    <property type="entry name" value="T2SP_D"/>
    <property type="match status" value="1"/>
</dbReference>
<gene>
    <name evidence="6" type="ordered locus">Tcr_0639</name>
</gene>
<dbReference type="EMBL" id="CP000109">
    <property type="protein sequence ID" value="ABB41235.1"/>
    <property type="molecule type" value="Genomic_DNA"/>
</dbReference>
<name>Q31HY8_HYDCU</name>
<comment type="subcellular location">
    <subcellularLocation>
        <location evidence="1">Membrane</location>
    </subcellularLocation>
</comment>
<evidence type="ECO:0000256" key="4">
    <source>
        <dbReference type="RuleBase" id="RU004003"/>
    </source>
</evidence>
<dbReference type="KEGG" id="tcx:Tcr_0639"/>
<dbReference type="InterPro" id="IPR004845">
    <property type="entry name" value="T2SS_GspD_CS"/>
</dbReference>
<proteinExistence type="inferred from homology"/>
<sequence>MLDSKAQFHHLCLRTLVLIPLVLLIGCGAETVKREPLAPPVSEKFEIKGHLEPKAEMKDRVDGPSKIPDLVTVDAININPAKQTVQKLYSVSAIEVPVADLLFNLAKDAGKQLDLSADVQGLVTINAINQPLESIMERIADQVGATYEISYGTIHIKLDKPYWKSYEIDYVNVIKNIKDLTVMKMSVGNVSKINNNNANQASEFTLESSAIHDFWDALQSNIASMARLDPQKVERDKKQITLPTDNDARAQLSSASKSRKQFQNVVVNREAGMLSVYTTAKKHQQVKNYLDSSLNRTNKQVLIEATVVEVELSDQYQAGVDWSAVNSNSGGSSDISQSLLGTNLSKDPNFSINLSSIGTWNFNIGIKMLQQFGDAKVLSSPKIMAMNNQAALLKVVNNEVYFTVEVNRESATASSAGVTTYETTVHTVPVGFMMHVTPFISDDEISLNIRPTLSRIVGYVNDPNPDLARENIESKVPIIQEREMDSVLRLRNRQTAIIGGLIQDTHDNQRQGVPGLSDLPWIGDLFSYRDDTVSKSELIIFIRPIIVTNPDVDHGDLQAFKPLMKTKTN</sequence>
<evidence type="ECO:0000256" key="2">
    <source>
        <dbReference type="ARBA" id="ARBA00022729"/>
    </source>
</evidence>
<dbReference type="eggNOG" id="COG1450">
    <property type="taxonomic scope" value="Bacteria"/>
</dbReference>
<dbReference type="GO" id="GO:0015627">
    <property type="term" value="C:type II protein secretion system complex"/>
    <property type="evidence" value="ECO:0007669"/>
    <property type="project" value="TreeGrafter"/>
</dbReference>
<feature type="domain" description="Type II/III secretion system secretin-like" evidence="5">
    <location>
        <begin position="369"/>
        <end position="547"/>
    </location>
</feature>
<dbReference type="GO" id="GO:0009306">
    <property type="term" value="P:protein secretion"/>
    <property type="evidence" value="ECO:0007669"/>
    <property type="project" value="InterPro"/>
</dbReference>
<dbReference type="PANTHER" id="PTHR30332">
    <property type="entry name" value="PROBABLE GENERAL SECRETION PATHWAY PROTEIN D"/>
    <property type="match status" value="1"/>
</dbReference>
<organism evidence="6">
    <name type="scientific">Hydrogenovibrio crunogenus (strain DSM 25203 / XCL-2)</name>
    <name type="common">Thiomicrospira crunogena</name>
    <dbReference type="NCBI Taxonomy" id="317025"/>
    <lineage>
        <taxon>Bacteria</taxon>
        <taxon>Pseudomonadati</taxon>
        <taxon>Pseudomonadota</taxon>
        <taxon>Gammaproteobacteria</taxon>
        <taxon>Thiotrichales</taxon>
        <taxon>Piscirickettsiaceae</taxon>
        <taxon>Hydrogenovibrio</taxon>
    </lineage>
</organism>
<dbReference type="PROSITE" id="PS51257">
    <property type="entry name" value="PROKAR_LIPOPROTEIN"/>
    <property type="match status" value="1"/>
</dbReference>
<dbReference type="PRINTS" id="PR00811">
    <property type="entry name" value="BCTERIALGSPD"/>
</dbReference>
<keyword evidence="3" id="KW-0472">Membrane</keyword>
<keyword evidence="2" id="KW-0732">Signal</keyword>
<dbReference type="HOGENOM" id="CLU_006756_3_0_6"/>
<dbReference type="OrthoDB" id="9775455at2"/>
<dbReference type="PANTHER" id="PTHR30332:SF24">
    <property type="entry name" value="SECRETIN GSPD-RELATED"/>
    <property type="match status" value="1"/>
</dbReference>
<dbReference type="InterPro" id="IPR004846">
    <property type="entry name" value="T2SS/T3SS_dom"/>
</dbReference>
<evidence type="ECO:0000256" key="1">
    <source>
        <dbReference type="ARBA" id="ARBA00004370"/>
    </source>
</evidence>
<dbReference type="STRING" id="317025.Tcr_0639"/>
<dbReference type="InterPro" id="IPR001775">
    <property type="entry name" value="GspD/PilQ"/>
</dbReference>
<evidence type="ECO:0000313" key="6">
    <source>
        <dbReference type="EMBL" id="ABB41235.1"/>
    </source>
</evidence>